<dbReference type="PANTHER" id="PTHR48007">
    <property type="entry name" value="LEUCINE-RICH REPEAT RECEPTOR-LIKE PROTEIN KINASE PXC1"/>
    <property type="match status" value="1"/>
</dbReference>
<dbReference type="InterPro" id="IPR032675">
    <property type="entry name" value="LRR_dom_sf"/>
</dbReference>
<keyword evidence="4" id="KW-0732">Signal</keyword>
<dbReference type="InterPro" id="IPR003591">
    <property type="entry name" value="Leu-rich_rpt_typical-subtyp"/>
</dbReference>
<dbReference type="InterPro" id="IPR000719">
    <property type="entry name" value="Prot_kinase_dom"/>
</dbReference>
<dbReference type="Proteomes" id="UP000824890">
    <property type="component" value="Unassembled WGS sequence"/>
</dbReference>
<accession>A0ABQ8D354</accession>
<evidence type="ECO:0000256" key="4">
    <source>
        <dbReference type="ARBA" id="ARBA00022729"/>
    </source>
</evidence>
<dbReference type="Pfam" id="PF23598">
    <property type="entry name" value="LRR_14"/>
    <property type="match status" value="2"/>
</dbReference>
<protein>
    <recommendedName>
        <fullName evidence="10">Protein kinase domain-containing protein</fullName>
    </recommendedName>
</protein>
<keyword evidence="5" id="KW-0677">Repeat</keyword>
<feature type="domain" description="Protein kinase" evidence="10">
    <location>
        <begin position="736"/>
        <end position="1023"/>
    </location>
</feature>
<keyword evidence="12" id="KW-1185">Reference proteome</keyword>
<keyword evidence="3 9" id="KW-0812">Transmembrane</keyword>
<dbReference type="InterPro" id="IPR001611">
    <property type="entry name" value="Leu-rich_rpt"/>
</dbReference>
<keyword evidence="6 9" id="KW-1133">Transmembrane helix</keyword>
<dbReference type="PROSITE" id="PS50011">
    <property type="entry name" value="PROTEIN_KINASE_DOM"/>
    <property type="match status" value="1"/>
</dbReference>
<dbReference type="InterPro" id="IPR055414">
    <property type="entry name" value="LRR_R13L4/SHOC2-like"/>
</dbReference>
<dbReference type="InterPro" id="IPR011009">
    <property type="entry name" value="Kinase-like_dom_sf"/>
</dbReference>
<dbReference type="EMBL" id="JAGKQM010000006">
    <property type="protein sequence ID" value="KAH0923779.1"/>
    <property type="molecule type" value="Genomic_DNA"/>
</dbReference>
<dbReference type="SUPFAM" id="SSF52058">
    <property type="entry name" value="L domain-like"/>
    <property type="match status" value="2"/>
</dbReference>
<dbReference type="SUPFAM" id="SSF56112">
    <property type="entry name" value="Protein kinase-like (PK-like)"/>
    <property type="match status" value="1"/>
</dbReference>
<organism evidence="11 12">
    <name type="scientific">Brassica napus</name>
    <name type="common">Rape</name>
    <dbReference type="NCBI Taxonomy" id="3708"/>
    <lineage>
        <taxon>Eukaryota</taxon>
        <taxon>Viridiplantae</taxon>
        <taxon>Streptophyta</taxon>
        <taxon>Embryophyta</taxon>
        <taxon>Tracheophyta</taxon>
        <taxon>Spermatophyta</taxon>
        <taxon>Magnoliopsida</taxon>
        <taxon>eudicotyledons</taxon>
        <taxon>Gunneridae</taxon>
        <taxon>Pentapetalae</taxon>
        <taxon>rosids</taxon>
        <taxon>malvids</taxon>
        <taxon>Brassicales</taxon>
        <taxon>Brassicaceae</taxon>
        <taxon>Brassiceae</taxon>
        <taxon>Brassica</taxon>
    </lineage>
</organism>
<keyword evidence="8" id="KW-0547">Nucleotide-binding</keyword>
<dbReference type="CDD" id="cd14066">
    <property type="entry name" value="STKc_IRAK"/>
    <property type="match status" value="1"/>
</dbReference>
<dbReference type="PRINTS" id="PR00019">
    <property type="entry name" value="LEURICHRPT"/>
</dbReference>
<dbReference type="Pfam" id="PF00069">
    <property type="entry name" value="Pkinase"/>
    <property type="match status" value="1"/>
</dbReference>
<evidence type="ECO:0000256" key="6">
    <source>
        <dbReference type="ARBA" id="ARBA00022989"/>
    </source>
</evidence>
<dbReference type="PROSITE" id="PS51450">
    <property type="entry name" value="LRR"/>
    <property type="match status" value="1"/>
</dbReference>
<dbReference type="InterPro" id="IPR013210">
    <property type="entry name" value="LRR_N_plant-typ"/>
</dbReference>
<evidence type="ECO:0000256" key="2">
    <source>
        <dbReference type="ARBA" id="ARBA00022614"/>
    </source>
</evidence>
<feature type="binding site" evidence="8">
    <location>
        <position position="766"/>
    </location>
    <ligand>
        <name>ATP</name>
        <dbReference type="ChEBI" id="CHEBI:30616"/>
    </ligand>
</feature>
<dbReference type="Pfam" id="PF00560">
    <property type="entry name" value="LRR_1"/>
    <property type="match status" value="2"/>
</dbReference>
<evidence type="ECO:0000256" key="7">
    <source>
        <dbReference type="ARBA" id="ARBA00023136"/>
    </source>
</evidence>
<keyword evidence="8" id="KW-0067">ATP-binding</keyword>
<sequence>MHRPRERETFSQSTIMGEHRRKVISLTLFLAVTLISLINGDLDSTQLNDDVLGLIVFKSDLHDPSSHLSSWNEDDISPCSWTYVKCNPKTSRVTELSLSGLSLTGKIGRGIQKLQHLKVLSLSNNNLTGNIAALSNNNRLQKLDLSHNSLSGQIPSSLTSLRHLDLTGNSFSGTLSDDVFTNCSSLRHLSLSRNRLEGQIPSALFRCSVLNSLNLSSNRFSGSPSFVSGFWKLERLRTLDLSFNALSGSIPLGMLYVHNLKVLHLQGNQFSGSLPSDIGLCPHLNRVDLSFNRFSGEIPTTLQRLRSLNHLDLSKNMLSGGFPVWIGNMTGLVHLDVSSNVLTGKLPSSISNLRSLKALILSDNKLSSEIPESLESCKELMVVQLKGNGFTGSIPDGLFDLGLQEMDFSGNGLTGSIPRGSSRLFESLVRLDLSRNSLTGNIPGEVGLFSNLRYLNLSWNHFNTRVPPEIEFLQNLTVLDLRNGALIGSVPADICEAQSLQILQLDGNSLTGSIPEGIGNCSSLKLLSLSHNNLTGPIPKSLSNLEELKILKLEANKLSGEIPKELGKLQNLLLVNISFNRLIGRLPSGGVFQSLDQSSLQGNLGICSPLLRGPCTLNVPKPLVIDPNSYRNGNSNEEASGNRPSKFHGGMFLSVSVIVAISAAILIVSGVIIITLLNASVRRRLAFVDTALESIFSGSSRSGRSLEAGKLVLLNSRTSRSSSSSQEFARNPESVLNKASRIGEGVFGTVYKAPLGDQGRNLAVKKLVPSPIIENLEDFDREVRILAKAKHPNLVSMKGYYWTPEMQLLVSEYIPNGNLQSKLHEREPSTPPLPWDARYRIILGTAKGLAYLHHTFRPATVHFNLKPTNILLDEKYNPKISDFGLARLLTTQDGNTMNTNRFQNALGYVAPELECQNLRVNEKCDVYGFGVLILELVTGRRPVEYGEDSFVILSDHVRVLLEQGNVLECIDPTMEEEYSEDEVLPVLKLALVCTSQIPSNRPTMAEIVQILQVISSPVPHRILDKIVFFHNAMGVVFLRDSLYFGRAKCNNDRVYTVMWGKAKEVPMVEDDNKADDPIETGTDCPSSGPEKAPFFEIQDNNIGQAPHEKSSRFRESFQVPKEENQTTMAGRLCQRDGWIMTAMVAVVISDVGMNTLFKAASSKGMSSYVFLVYSYGIGALLLLPSPFLTHRSRSLQPLKFSVLCKMGLLGYTGIKYSSPTLASAMSNLTPAFTFIFALLFGSYPVT</sequence>
<evidence type="ECO:0000256" key="1">
    <source>
        <dbReference type="ARBA" id="ARBA00004370"/>
    </source>
</evidence>
<evidence type="ECO:0000259" key="10">
    <source>
        <dbReference type="PROSITE" id="PS50011"/>
    </source>
</evidence>
<dbReference type="SMART" id="SM00369">
    <property type="entry name" value="LRR_TYP"/>
    <property type="match status" value="10"/>
</dbReference>
<dbReference type="Gene3D" id="1.10.510.10">
    <property type="entry name" value="Transferase(Phosphotransferase) domain 1"/>
    <property type="match status" value="1"/>
</dbReference>
<keyword evidence="7 9" id="KW-0472">Membrane</keyword>
<feature type="transmembrane region" description="Helical" evidence="9">
    <location>
        <begin position="651"/>
        <end position="677"/>
    </location>
</feature>
<proteinExistence type="predicted"/>
<dbReference type="SMART" id="SM00365">
    <property type="entry name" value="LRR_SD22"/>
    <property type="match status" value="5"/>
</dbReference>
<evidence type="ECO:0000256" key="9">
    <source>
        <dbReference type="SAM" id="Phobius"/>
    </source>
</evidence>
<dbReference type="Pfam" id="PF08263">
    <property type="entry name" value="LRRNT_2"/>
    <property type="match status" value="1"/>
</dbReference>
<dbReference type="PROSITE" id="PS00107">
    <property type="entry name" value="PROTEIN_KINASE_ATP"/>
    <property type="match status" value="1"/>
</dbReference>
<gene>
    <name evidence="11" type="ORF">HID58_023797</name>
</gene>
<dbReference type="PANTHER" id="PTHR48007:SF76">
    <property type="entry name" value="OS03G0145102 PROTEIN"/>
    <property type="match status" value="1"/>
</dbReference>
<name>A0ABQ8D354_BRANA</name>
<comment type="caution">
    <text evidence="11">The sequence shown here is derived from an EMBL/GenBank/DDBJ whole genome shotgun (WGS) entry which is preliminary data.</text>
</comment>
<dbReference type="Gene3D" id="3.80.10.10">
    <property type="entry name" value="Ribonuclease Inhibitor"/>
    <property type="match status" value="4"/>
</dbReference>
<dbReference type="InterPro" id="IPR017441">
    <property type="entry name" value="Protein_kinase_ATP_BS"/>
</dbReference>
<evidence type="ECO:0000313" key="12">
    <source>
        <dbReference type="Proteomes" id="UP000824890"/>
    </source>
</evidence>
<reference evidence="11 12" key="1">
    <citation type="submission" date="2021-05" db="EMBL/GenBank/DDBJ databases">
        <title>Genome Assembly of Synthetic Allotetraploid Brassica napus Reveals Homoeologous Exchanges between Subgenomes.</title>
        <authorList>
            <person name="Davis J.T."/>
        </authorList>
    </citation>
    <scope>NUCLEOTIDE SEQUENCE [LARGE SCALE GENOMIC DNA]</scope>
    <source>
        <strain evidence="12">cv. Da-Ae</strain>
        <tissue evidence="11">Seedling</tissue>
    </source>
</reference>
<evidence type="ECO:0000313" key="11">
    <source>
        <dbReference type="EMBL" id="KAH0923779.1"/>
    </source>
</evidence>
<dbReference type="Gene3D" id="3.30.200.20">
    <property type="entry name" value="Phosphorylase Kinase, domain 1"/>
    <property type="match status" value="1"/>
</dbReference>
<evidence type="ECO:0000256" key="8">
    <source>
        <dbReference type="PROSITE-ProRule" id="PRU10141"/>
    </source>
</evidence>
<feature type="transmembrane region" description="Helical" evidence="9">
    <location>
        <begin position="1168"/>
        <end position="1188"/>
    </location>
</feature>
<evidence type="ECO:0000256" key="3">
    <source>
        <dbReference type="ARBA" id="ARBA00022692"/>
    </source>
</evidence>
<evidence type="ECO:0000256" key="5">
    <source>
        <dbReference type="ARBA" id="ARBA00022737"/>
    </source>
</evidence>
<feature type="transmembrane region" description="Helical" evidence="9">
    <location>
        <begin position="1224"/>
        <end position="1245"/>
    </location>
</feature>
<keyword evidence="2" id="KW-0433">Leucine-rich repeat</keyword>
<comment type="subcellular location">
    <subcellularLocation>
        <location evidence="1">Membrane</location>
    </subcellularLocation>
</comment>
<dbReference type="InterPro" id="IPR046959">
    <property type="entry name" value="PRK1-6/SRF4-like"/>
</dbReference>